<evidence type="ECO:0000313" key="1">
    <source>
        <dbReference type="EMBL" id="GFY15860.1"/>
    </source>
</evidence>
<dbReference type="AlphaFoldDB" id="A0A8X6VQA6"/>
<proteinExistence type="predicted"/>
<gene>
    <name evidence="1" type="ORF">TNCV_1285051</name>
</gene>
<comment type="caution">
    <text evidence="1">The sequence shown here is derived from an EMBL/GenBank/DDBJ whole genome shotgun (WGS) entry which is preliminary data.</text>
</comment>
<name>A0A8X6VQA6_TRICX</name>
<dbReference type="Proteomes" id="UP000887159">
    <property type="component" value="Unassembled WGS sequence"/>
</dbReference>
<accession>A0A8X6VQA6</accession>
<reference evidence="1" key="1">
    <citation type="submission" date="2020-08" db="EMBL/GenBank/DDBJ databases">
        <title>Multicomponent nature underlies the extraordinary mechanical properties of spider dragline silk.</title>
        <authorList>
            <person name="Kono N."/>
            <person name="Nakamura H."/>
            <person name="Mori M."/>
            <person name="Yoshida Y."/>
            <person name="Ohtoshi R."/>
            <person name="Malay A.D."/>
            <person name="Moran D.A.P."/>
            <person name="Tomita M."/>
            <person name="Numata K."/>
            <person name="Arakawa K."/>
        </authorList>
    </citation>
    <scope>NUCLEOTIDE SEQUENCE</scope>
</reference>
<organism evidence="1 2">
    <name type="scientific">Trichonephila clavipes</name>
    <name type="common">Golden silk orbweaver</name>
    <name type="synonym">Nephila clavipes</name>
    <dbReference type="NCBI Taxonomy" id="2585209"/>
    <lineage>
        <taxon>Eukaryota</taxon>
        <taxon>Metazoa</taxon>
        <taxon>Ecdysozoa</taxon>
        <taxon>Arthropoda</taxon>
        <taxon>Chelicerata</taxon>
        <taxon>Arachnida</taxon>
        <taxon>Araneae</taxon>
        <taxon>Araneomorphae</taxon>
        <taxon>Entelegynae</taxon>
        <taxon>Araneoidea</taxon>
        <taxon>Nephilidae</taxon>
        <taxon>Trichonephila</taxon>
    </lineage>
</organism>
<dbReference type="EMBL" id="BMAU01021335">
    <property type="protein sequence ID" value="GFY15860.1"/>
    <property type="molecule type" value="Genomic_DNA"/>
</dbReference>
<protein>
    <submittedName>
        <fullName evidence="1">Uncharacterized protein</fullName>
    </submittedName>
</protein>
<evidence type="ECO:0000313" key="2">
    <source>
        <dbReference type="Proteomes" id="UP000887159"/>
    </source>
</evidence>
<sequence>MSFRQRGNRCISNCSMLTLPEKALLVKLYCQNGESVYAALRSYCHKENAKDLLCASSGADLVLSHLFVTIDLPGPQTSIRVIIGCGVTWSLKSTVIVRPHQGC</sequence>
<keyword evidence="2" id="KW-1185">Reference proteome</keyword>